<dbReference type="Pfam" id="PF04525">
    <property type="entry name" value="LOR"/>
    <property type="match status" value="1"/>
</dbReference>
<comment type="similarity">
    <text evidence="1">Belongs to the LOR family.</text>
</comment>
<dbReference type="Gene3D" id="2.40.160.200">
    <property type="entry name" value="LURP1-related"/>
    <property type="match status" value="1"/>
</dbReference>
<accession>A0ABD3LYR2</accession>
<gene>
    <name evidence="2" type="ORF">ACJRO7_000837</name>
</gene>
<evidence type="ECO:0008006" key="4">
    <source>
        <dbReference type="Google" id="ProtNLM"/>
    </source>
</evidence>
<dbReference type="InterPro" id="IPR038595">
    <property type="entry name" value="LOR_sf"/>
</dbReference>
<sequence length="213" mass="23626">MQLAPPPVVGPQYCCTYATDVAILRKAMTLSSGNFVVTNSSGDLIFKVKGALLTLHDRRVLIDATGQPVLTLRREIRADHGPWRAFKGKSSDMRDLVFTAKMSSAIQLELEVFLANNRNEDVRDFNVKGFERSCVIYAGQPPCIVAQMQKETGIQTQSVPLGKDKFMVTVYPNIDCAFIVALIVIFDEIKKGGLVTTATLSTQVRKFVCWCNF</sequence>
<dbReference type="Proteomes" id="UP001634007">
    <property type="component" value="Unassembled WGS sequence"/>
</dbReference>
<dbReference type="PANTHER" id="PTHR31087:SF58">
    <property type="entry name" value="OS07G0230700 PROTEIN"/>
    <property type="match status" value="1"/>
</dbReference>
<dbReference type="AlphaFoldDB" id="A0ABD3LYR2"/>
<dbReference type="EMBL" id="JBJKBG010000001">
    <property type="protein sequence ID" value="KAL3753495.1"/>
    <property type="molecule type" value="Genomic_DNA"/>
</dbReference>
<dbReference type="PANTHER" id="PTHR31087">
    <property type="match status" value="1"/>
</dbReference>
<evidence type="ECO:0000256" key="1">
    <source>
        <dbReference type="ARBA" id="ARBA00005437"/>
    </source>
</evidence>
<dbReference type="SUPFAM" id="SSF54518">
    <property type="entry name" value="Tubby C-terminal domain-like"/>
    <property type="match status" value="1"/>
</dbReference>
<evidence type="ECO:0000313" key="2">
    <source>
        <dbReference type="EMBL" id="KAL3753495.1"/>
    </source>
</evidence>
<evidence type="ECO:0000313" key="3">
    <source>
        <dbReference type="Proteomes" id="UP001634007"/>
    </source>
</evidence>
<comment type="caution">
    <text evidence="2">The sequence shown here is derived from an EMBL/GenBank/DDBJ whole genome shotgun (WGS) entry which is preliminary data.</text>
</comment>
<dbReference type="InterPro" id="IPR007612">
    <property type="entry name" value="LOR"/>
</dbReference>
<protein>
    <recommendedName>
        <fullName evidence="4">Protein LURP-one-related 15</fullName>
    </recommendedName>
</protein>
<keyword evidence="3" id="KW-1185">Reference proteome</keyword>
<name>A0ABD3LYR2_EUCGL</name>
<reference evidence="2 3" key="1">
    <citation type="submission" date="2024-11" db="EMBL/GenBank/DDBJ databases">
        <title>Chromosome-level genome assembly of Eucalyptus globulus Labill. provides insights into its genome evolution.</title>
        <authorList>
            <person name="Li X."/>
        </authorList>
    </citation>
    <scope>NUCLEOTIDE SEQUENCE [LARGE SCALE GENOMIC DNA]</scope>
    <source>
        <strain evidence="2">CL2024</strain>
        <tissue evidence="2">Fresh tender leaves</tissue>
    </source>
</reference>
<dbReference type="InterPro" id="IPR025659">
    <property type="entry name" value="Tubby-like_C"/>
</dbReference>
<proteinExistence type="inferred from homology"/>
<organism evidence="2 3">
    <name type="scientific">Eucalyptus globulus</name>
    <name type="common">Tasmanian blue gum</name>
    <dbReference type="NCBI Taxonomy" id="34317"/>
    <lineage>
        <taxon>Eukaryota</taxon>
        <taxon>Viridiplantae</taxon>
        <taxon>Streptophyta</taxon>
        <taxon>Embryophyta</taxon>
        <taxon>Tracheophyta</taxon>
        <taxon>Spermatophyta</taxon>
        <taxon>Magnoliopsida</taxon>
        <taxon>eudicotyledons</taxon>
        <taxon>Gunneridae</taxon>
        <taxon>Pentapetalae</taxon>
        <taxon>rosids</taxon>
        <taxon>malvids</taxon>
        <taxon>Myrtales</taxon>
        <taxon>Myrtaceae</taxon>
        <taxon>Myrtoideae</taxon>
        <taxon>Eucalypteae</taxon>
        <taxon>Eucalyptus</taxon>
    </lineage>
</organism>